<feature type="transmembrane region" description="Helical" evidence="1">
    <location>
        <begin position="212"/>
        <end position="232"/>
    </location>
</feature>
<dbReference type="OrthoDB" id="2085113at2"/>
<evidence type="ECO:0008006" key="4">
    <source>
        <dbReference type="Google" id="ProtNLM"/>
    </source>
</evidence>
<reference evidence="2 3" key="1">
    <citation type="journal article" date="2015" name="Genome Announc.">
        <title>Expanding the biotechnology potential of lactobacilli through comparative genomics of 213 strains and associated genera.</title>
        <authorList>
            <person name="Sun Z."/>
            <person name="Harris H.M."/>
            <person name="McCann A."/>
            <person name="Guo C."/>
            <person name="Argimon S."/>
            <person name="Zhang W."/>
            <person name="Yang X."/>
            <person name="Jeffery I.B."/>
            <person name="Cooney J.C."/>
            <person name="Kagawa T.F."/>
            <person name="Liu W."/>
            <person name="Song Y."/>
            <person name="Salvetti E."/>
            <person name="Wrobel A."/>
            <person name="Rasinkangas P."/>
            <person name="Parkhill J."/>
            <person name="Rea M.C."/>
            <person name="O'Sullivan O."/>
            <person name="Ritari J."/>
            <person name="Douillard F.P."/>
            <person name="Paul Ross R."/>
            <person name="Yang R."/>
            <person name="Briner A.E."/>
            <person name="Felis G.E."/>
            <person name="de Vos W.M."/>
            <person name="Barrangou R."/>
            <person name="Klaenhammer T.R."/>
            <person name="Caufield P.W."/>
            <person name="Cui Y."/>
            <person name="Zhang H."/>
            <person name="O'Toole P.W."/>
        </authorList>
    </citation>
    <scope>NUCLEOTIDE SEQUENCE [LARGE SCALE GENOMIC DNA]</scope>
    <source>
        <strain evidence="2 3">DSM 21116</strain>
    </source>
</reference>
<accession>A0A0R2CSD2</accession>
<evidence type="ECO:0000313" key="2">
    <source>
        <dbReference type="EMBL" id="KRM92628.1"/>
    </source>
</evidence>
<feature type="transmembrane region" description="Helical" evidence="1">
    <location>
        <begin position="189"/>
        <end position="206"/>
    </location>
</feature>
<dbReference type="PATRIC" id="fig|1423729.3.peg.1587"/>
<keyword evidence="3" id="KW-1185">Reference proteome</keyword>
<dbReference type="RefSeq" id="WP_057828229.1">
    <property type="nucleotide sequence ID" value="NZ_AYZE01000005.1"/>
</dbReference>
<dbReference type="EMBL" id="AYZE01000005">
    <property type="protein sequence ID" value="KRM92628.1"/>
    <property type="molecule type" value="Genomic_DNA"/>
</dbReference>
<evidence type="ECO:0000313" key="3">
    <source>
        <dbReference type="Proteomes" id="UP000051131"/>
    </source>
</evidence>
<dbReference type="Proteomes" id="UP000051131">
    <property type="component" value="Unassembled WGS sequence"/>
</dbReference>
<sequence>MVDNVWNPSRKFLNNKKTPISELLYLSMLTVYIVASAINGTMFVWNSSVGDYTYLVSELSIVGVLIKVIVFDGWDLKSVAVIILSGVTLWQICSTSNESLLFYYFVYIVGAKNVDFKKIIKVFLFSVTIVFLIAVIAALSGFIVNVEQGRTLEPTVRYSLGAVYPTDLASRCFYLLLSYTALRKFKFTIPEYIAALAFTVLIYVVTDTRLDFLLMIAVVLIVIFRNTLFKVIKTLKTGIATSVIFIIILLNIVLAYLFNPDVYVFQIINKLLSGRLTYGHEAFKNYNVPLLGQFVYQNGNGGVHNQPFAYFYIDVSFIRVLMMEGIVAFFVLLVVIYFLYKKFYNGKNYSLLIWLLLAIVSSLIDQHLYELSFNIIFLGLFADLSYWYDDKGKYE</sequence>
<dbReference type="STRING" id="1423729.FC80_GL001565"/>
<feature type="transmembrane region" description="Helical" evidence="1">
    <location>
        <begin position="122"/>
        <end position="144"/>
    </location>
</feature>
<comment type="caution">
    <text evidence="2">The sequence shown here is derived from an EMBL/GenBank/DDBJ whole genome shotgun (WGS) entry which is preliminary data.</text>
</comment>
<dbReference type="AlphaFoldDB" id="A0A0R2CSD2"/>
<protein>
    <recommendedName>
        <fullName evidence="4">Polysaccharide polymerase</fullName>
    </recommendedName>
</protein>
<feature type="transmembrane region" description="Helical" evidence="1">
    <location>
        <begin position="371"/>
        <end position="388"/>
    </location>
</feature>
<organism evidence="2 3">
    <name type="scientific">Liquorilactobacillus cacaonum DSM 21116</name>
    <dbReference type="NCBI Taxonomy" id="1423729"/>
    <lineage>
        <taxon>Bacteria</taxon>
        <taxon>Bacillati</taxon>
        <taxon>Bacillota</taxon>
        <taxon>Bacilli</taxon>
        <taxon>Lactobacillales</taxon>
        <taxon>Lactobacillaceae</taxon>
        <taxon>Liquorilactobacillus</taxon>
    </lineage>
</organism>
<proteinExistence type="predicted"/>
<feature type="transmembrane region" description="Helical" evidence="1">
    <location>
        <begin position="23"/>
        <end position="45"/>
    </location>
</feature>
<keyword evidence="1" id="KW-0812">Transmembrane</keyword>
<gene>
    <name evidence="2" type="ORF">FC80_GL001565</name>
</gene>
<keyword evidence="1" id="KW-1133">Transmembrane helix</keyword>
<feature type="transmembrane region" description="Helical" evidence="1">
    <location>
        <begin position="349"/>
        <end position="365"/>
    </location>
</feature>
<feature type="transmembrane region" description="Helical" evidence="1">
    <location>
        <begin position="239"/>
        <end position="258"/>
    </location>
</feature>
<feature type="transmembrane region" description="Helical" evidence="1">
    <location>
        <begin position="317"/>
        <end position="340"/>
    </location>
</feature>
<evidence type="ECO:0000256" key="1">
    <source>
        <dbReference type="SAM" id="Phobius"/>
    </source>
</evidence>
<feature type="transmembrane region" description="Helical" evidence="1">
    <location>
        <begin position="82"/>
        <end position="110"/>
    </location>
</feature>
<keyword evidence="1" id="KW-0472">Membrane</keyword>
<name>A0A0R2CSD2_9LACO</name>